<dbReference type="SUPFAM" id="SSF51569">
    <property type="entry name" value="Aldolase"/>
    <property type="match status" value="1"/>
</dbReference>
<evidence type="ECO:0000256" key="4">
    <source>
        <dbReference type="ARBA" id="ARBA00010499"/>
    </source>
</evidence>
<dbReference type="HAMAP" id="MF_00056">
    <property type="entry name" value="KDO8P_synth"/>
    <property type="match status" value="1"/>
</dbReference>
<dbReference type="NCBIfam" id="TIGR01362">
    <property type="entry name" value="KDO8P_synth"/>
    <property type="match status" value="1"/>
</dbReference>
<dbReference type="Proteomes" id="UP000295097">
    <property type="component" value="Unassembled WGS sequence"/>
</dbReference>
<evidence type="ECO:0000256" key="8">
    <source>
        <dbReference type="HAMAP-Rule" id="MF_00056"/>
    </source>
</evidence>
<name>A0A4R3P0H8_9HYPH</name>
<dbReference type="Pfam" id="PF00793">
    <property type="entry name" value="DAHP_synth_1"/>
    <property type="match status" value="1"/>
</dbReference>
<evidence type="ECO:0000256" key="2">
    <source>
        <dbReference type="ARBA" id="ARBA00004756"/>
    </source>
</evidence>
<keyword evidence="11" id="KW-1185">Reference proteome</keyword>
<evidence type="ECO:0000256" key="6">
    <source>
        <dbReference type="ARBA" id="ARBA00022679"/>
    </source>
</evidence>
<proteinExistence type="inferred from homology"/>
<accession>A0A4R3P0H8</accession>
<dbReference type="UniPathway" id="UPA00030"/>
<dbReference type="NCBIfam" id="NF003543">
    <property type="entry name" value="PRK05198.1"/>
    <property type="match status" value="1"/>
</dbReference>
<dbReference type="GO" id="GO:0005737">
    <property type="term" value="C:cytoplasm"/>
    <property type="evidence" value="ECO:0007669"/>
    <property type="project" value="UniProtKB-SubCell"/>
</dbReference>
<dbReference type="GO" id="GO:0008676">
    <property type="term" value="F:3-deoxy-8-phosphooctulonate synthase activity"/>
    <property type="evidence" value="ECO:0007669"/>
    <property type="project" value="UniProtKB-UniRule"/>
</dbReference>
<comment type="similarity">
    <text evidence="4 8">Belongs to the KdsA family.</text>
</comment>
<dbReference type="OrthoDB" id="9776934at2"/>
<dbReference type="GO" id="GO:0019294">
    <property type="term" value="P:keto-3-deoxy-D-manno-octulosonic acid biosynthetic process"/>
    <property type="evidence" value="ECO:0007669"/>
    <property type="project" value="UniProtKB-UniRule"/>
</dbReference>
<dbReference type="EMBL" id="SMAR01000013">
    <property type="protein sequence ID" value="TCT39278.1"/>
    <property type="molecule type" value="Genomic_DNA"/>
</dbReference>
<keyword evidence="6 8" id="KW-0808">Transferase</keyword>
<evidence type="ECO:0000256" key="1">
    <source>
        <dbReference type="ARBA" id="ARBA00004496"/>
    </source>
</evidence>
<keyword evidence="8" id="KW-0448">Lipopolysaccharide biosynthesis</keyword>
<dbReference type="InterPro" id="IPR006218">
    <property type="entry name" value="DAHP1/KDSA"/>
</dbReference>
<gene>
    <name evidence="8" type="primary">kdsA</name>
    <name evidence="10" type="ORF">EDC90_101319</name>
</gene>
<dbReference type="AlphaFoldDB" id="A0A4R3P0H8"/>
<comment type="pathway">
    <text evidence="2">Bacterial outer membrane biogenesis; lipopolysaccharide biosynthesis.</text>
</comment>
<keyword evidence="5 8" id="KW-0963">Cytoplasm</keyword>
<comment type="catalytic activity">
    <reaction evidence="7 8">
        <text>D-arabinose 5-phosphate + phosphoenolpyruvate + H2O = 3-deoxy-alpha-D-manno-2-octulosonate-8-phosphate + phosphate</text>
        <dbReference type="Rhea" id="RHEA:14053"/>
        <dbReference type="ChEBI" id="CHEBI:15377"/>
        <dbReference type="ChEBI" id="CHEBI:43474"/>
        <dbReference type="ChEBI" id="CHEBI:57693"/>
        <dbReference type="ChEBI" id="CHEBI:58702"/>
        <dbReference type="ChEBI" id="CHEBI:85985"/>
        <dbReference type="EC" id="2.5.1.55"/>
    </reaction>
</comment>
<evidence type="ECO:0000259" key="9">
    <source>
        <dbReference type="Pfam" id="PF00793"/>
    </source>
</evidence>
<evidence type="ECO:0000313" key="11">
    <source>
        <dbReference type="Proteomes" id="UP000295097"/>
    </source>
</evidence>
<dbReference type="InterPro" id="IPR006269">
    <property type="entry name" value="KDO8P_synthase"/>
</dbReference>
<evidence type="ECO:0000256" key="3">
    <source>
        <dbReference type="ARBA" id="ARBA00004845"/>
    </source>
</evidence>
<evidence type="ECO:0000313" key="10">
    <source>
        <dbReference type="EMBL" id="TCT39278.1"/>
    </source>
</evidence>
<evidence type="ECO:0000256" key="5">
    <source>
        <dbReference type="ARBA" id="ARBA00022490"/>
    </source>
</evidence>
<dbReference type="PANTHER" id="PTHR21057">
    <property type="entry name" value="PHOSPHO-2-DEHYDRO-3-DEOXYHEPTONATE ALDOLASE"/>
    <property type="match status" value="1"/>
</dbReference>
<protein>
    <recommendedName>
        <fullName evidence="8">2-dehydro-3-deoxyphosphooctonate aldolase</fullName>
        <ecNumber evidence="8">2.5.1.55</ecNumber>
    </recommendedName>
    <alternativeName>
        <fullName evidence="8">3-deoxy-D-manno-octulosonic acid 8-phosphate synthase</fullName>
    </alternativeName>
    <alternativeName>
        <fullName evidence="8">KDO-8-phosphate synthase</fullName>
        <shortName evidence="8">KDO 8-P synthase</shortName>
        <shortName evidence="8">KDOPS</shortName>
    </alternativeName>
    <alternativeName>
        <fullName evidence="8">Phospho-2-dehydro-3-deoxyoctonate aldolase</fullName>
    </alternativeName>
</protein>
<evidence type="ECO:0000256" key="7">
    <source>
        <dbReference type="ARBA" id="ARBA00049112"/>
    </source>
</evidence>
<comment type="subcellular location">
    <subcellularLocation>
        <location evidence="1 8">Cytoplasm</location>
    </subcellularLocation>
</comment>
<dbReference type="InterPro" id="IPR013785">
    <property type="entry name" value="Aldolase_TIM"/>
</dbReference>
<sequence length="279" mass="29615">MTNQTVIAGEGTGRVSFANTAKLSLIAGPCQMESRDHAFMVAGRLKEICEQAGVSLVYKSSFDKANRTSLNAQRGMGLDKAMEVFSDLKKAFGFPVLTDVHNEKQCAEVADVVDVLQIPAFLCRQTDLLIAAARTGRVINVKKGQFLAPWDMKNVLAKIVDSGNPNVLLCERGASFGYNTLVSDMRSLPIMAGTGAPVIFDATHSVQQPGGQGGSSGGQREFVETLARAAVAVGVAGVFIETHEDPDNAPSDGPNMVPLSEMPRLLDKLMAFDAVAKAG</sequence>
<dbReference type="EC" id="2.5.1.55" evidence="8"/>
<organism evidence="10 11">
    <name type="scientific">Martelella mediterranea</name>
    <dbReference type="NCBI Taxonomy" id="293089"/>
    <lineage>
        <taxon>Bacteria</taxon>
        <taxon>Pseudomonadati</taxon>
        <taxon>Pseudomonadota</taxon>
        <taxon>Alphaproteobacteria</taxon>
        <taxon>Hyphomicrobiales</taxon>
        <taxon>Aurantimonadaceae</taxon>
        <taxon>Martelella</taxon>
    </lineage>
</organism>
<dbReference type="RefSeq" id="WP_132311164.1">
    <property type="nucleotide sequence ID" value="NZ_SMAR01000013.1"/>
</dbReference>
<comment type="caution">
    <text evidence="10">The sequence shown here is derived from an EMBL/GenBank/DDBJ whole genome shotgun (WGS) entry which is preliminary data.</text>
</comment>
<dbReference type="Gene3D" id="3.20.20.70">
    <property type="entry name" value="Aldolase class I"/>
    <property type="match status" value="1"/>
</dbReference>
<dbReference type="UniPathway" id="UPA00357">
    <property type="reaction ID" value="UER00474"/>
</dbReference>
<feature type="domain" description="DAHP synthetase I/KDSA" evidence="9">
    <location>
        <begin position="18"/>
        <end position="266"/>
    </location>
</feature>
<reference evidence="10 11" key="1">
    <citation type="submission" date="2019-03" db="EMBL/GenBank/DDBJ databases">
        <title>Freshwater and sediment microbial communities from various areas in North America, analyzing microbe dynamics in response to fracking.</title>
        <authorList>
            <person name="Lamendella R."/>
        </authorList>
    </citation>
    <scope>NUCLEOTIDE SEQUENCE [LARGE SCALE GENOMIC DNA]</scope>
    <source>
        <strain evidence="10 11">175.2</strain>
    </source>
</reference>
<comment type="pathway">
    <text evidence="3 8">Carbohydrate biosynthesis; 3-deoxy-D-manno-octulosonate biosynthesis; 3-deoxy-D-manno-octulosonate from D-ribulose 5-phosphate: step 2/3.</text>
</comment>